<dbReference type="InterPro" id="IPR003540">
    <property type="entry name" value="ADP-ribosyltransferase"/>
</dbReference>
<comment type="caution">
    <text evidence="2">The sequence shown here is derived from an EMBL/GenBank/DDBJ whole genome shotgun (WGS) entry which is preliminary data.</text>
</comment>
<gene>
    <name evidence="2" type="ORF">CIAN88_01495</name>
</gene>
<protein>
    <submittedName>
        <fullName evidence="2">Lipoprotein</fullName>
    </submittedName>
</protein>
<sequence length="469" mass="53475">MKQRGFLNREEAMQEAANAYHGADSILSVHRASSLPGNIHAQAFTRFPEIHMASTAESCFTHELGHAVQQMMSPITANKHIKGNAIQDHAFLEKEADTIGDCLKRIPVKQHAIAHTSPSVPASAVLQPAWILEENGDCSYRLEDLKLTWYQNKQQPDKLYYITDDVSSPYAPLSGKSNAATWITWYQRKPDSSLLRAEIVEHWDSNTKETLLFYIDKKFEKGYHHELDDTPRMERAATLIAIGLQWNTAFSSKQIQDKVLPILSADPIFTGITTYEIKTVFELSGEIKGAPELYMTNTYREINTALMLMLGTQGDEVDTDENHLKSANLLALNWKMNLLTPYQGNWVGRGEDLIAYKSNYEMLYKITNENPGIYKINEIVVMNKIVSTFYDKNSKYSKKSLQWSIKLLGKHGAYLPKNEQKYAEEYEVMLPPGTRLQVDEIHYTTDKIMLYAHTLDYQGVSLKYKTKAK</sequence>
<accession>A0A099IBC9</accession>
<reference evidence="2 3" key="1">
    <citation type="submission" date="2014-08" db="EMBL/GenBank/DDBJ databases">
        <title>Clostridium innocuum, an unnegligible vancomycin-resistant pathogen causing extra-intestinal infections.</title>
        <authorList>
            <person name="Feng Y."/>
            <person name="Chiu C.-H."/>
        </authorList>
    </citation>
    <scope>NUCLEOTIDE SEQUENCE [LARGE SCALE GENOMIC DNA]</scope>
    <source>
        <strain evidence="2 3">AN88</strain>
    </source>
</reference>
<dbReference type="EMBL" id="JQIF01000007">
    <property type="protein sequence ID" value="KGJ54846.1"/>
    <property type="molecule type" value="Genomic_DNA"/>
</dbReference>
<dbReference type="SUPFAM" id="SSF56399">
    <property type="entry name" value="ADP-ribosylation"/>
    <property type="match status" value="1"/>
</dbReference>
<evidence type="ECO:0000313" key="2">
    <source>
        <dbReference type="EMBL" id="KGJ54846.1"/>
    </source>
</evidence>
<dbReference type="Pfam" id="PF03496">
    <property type="entry name" value="ADPrib_exo_Tox"/>
    <property type="match status" value="1"/>
</dbReference>
<keyword evidence="2" id="KW-0449">Lipoprotein</keyword>
<dbReference type="AlphaFoldDB" id="A0A099IBC9"/>
<feature type="domain" description="ADP ribosyltransferase" evidence="1">
    <location>
        <begin position="283"/>
        <end position="445"/>
    </location>
</feature>
<name>A0A099IBC9_CLOIN</name>
<organism evidence="2 3">
    <name type="scientific">Clostridium innocuum</name>
    <dbReference type="NCBI Taxonomy" id="1522"/>
    <lineage>
        <taxon>Bacteria</taxon>
        <taxon>Bacillati</taxon>
        <taxon>Bacillota</taxon>
        <taxon>Clostridia</taxon>
        <taxon>Eubacteriales</taxon>
        <taxon>Clostridiaceae</taxon>
        <taxon>Clostridium</taxon>
    </lineage>
</organism>
<dbReference type="GO" id="GO:0005576">
    <property type="term" value="C:extracellular region"/>
    <property type="evidence" value="ECO:0007669"/>
    <property type="project" value="InterPro"/>
</dbReference>
<dbReference type="Gene3D" id="3.90.176.10">
    <property type="entry name" value="Toxin ADP-ribosyltransferase, Chain A, domain 1"/>
    <property type="match status" value="1"/>
</dbReference>
<dbReference type="Proteomes" id="UP000030008">
    <property type="component" value="Unassembled WGS sequence"/>
</dbReference>
<evidence type="ECO:0000259" key="1">
    <source>
        <dbReference type="Pfam" id="PF03496"/>
    </source>
</evidence>
<evidence type="ECO:0000313" key="3">
    <source>
        <dbReference type="Proteomes" id="UP000030008"/>
    </source>
</evidence>
<dbReference type="RefSeq" id="WP_044903564.1">
    <property type="nucleotide sequence ID" value="NZ_JQIF01000007.1"/>
</dbReference>
<proteinExistence type="predicted"/>